<evidence type="ECO:0000256" key="1">
    <source>
        <dbReference type="ARBA" id="ARBA00022801"/>
    </source>
</evidence>
<dbReference type="SUPFAM" id="SSF53590">
    <property type="entry name" value="Nucleoside hydrolase"/>
    <property type="match status" value="1"/>
</dbReference>
<name>A0ABS5AU60_9STRE</name>
<comment type="caution">
    <text evidence="4">The sequence shown here is derived from an EMBL/GenBank/DDBJ whole genome shotgun (WGS) entry which is preliminary data.</text>
</comment>
<evidence type="ECO:0000313" key="5">
    <source>
        <dbReference type="Proteomes" id="UP001519349"/>
    </source>
</evidence>
<keyword evidence="1 4" id="KW-0378">Hydrolase</keyword>
<organism evidence="4 5">
    <name type="scientific">Streptococcus panodentis</name>
    <dbReference type="NCBI Taxonomy" id="1581472"/>
    <lineage>
        <taxon>Bacteria</taxon>
        <taxon>Bacillati</taxon>
        <taxon>Bacillota</taxon>
        <taxon>Bacilli</taxon>
        <taxon>Lactobacillales</taxon>
        <taxon>Streptococcaceae</taxon>
        <taxon>Streptococcus</taxon>
    </lineage>
</organism>
<dbReference type="Proteomes" id="UP001519349">
    <property type="component" value="Unassembled WGS sequence"/>
</dbReference>
<protein>
    <submittedName>
        <fullName evidence="4">Nucleoside hydrolase</fullName>
    </submittedName>
</protein>
<keyword evidence="2" id="KW-0326">Glycosidase</keyword>
<evidence type="ECO:0000259" key="3">
    <source>
        <dbReference type="Pfam" id="PF01156"/>
    </source>
</evidence>
<dbReference type="RefSeq" id="WP_209550713.1">
    <property type="nucleotide sequence ID" value="NZ_QFAY01000003.1"/>
</dbReference>
<evidence type="ECO:0000256" key="2">
    <source>
        <dbReference type="ARBA" id="ARBA00023295"/>
    </source>
</evidence>
<reference evidence="4 5" key="1">
    <citation type="submission" date="2018-05" db="EMBL/GenBank/DDBJ databases">
        <title>Draft genome sequence of Streptococcus panodentis CCUG 70867T.</title>
        <authorList>
            <person name="Salva-Serra F."/>
            <person name="Mendez V."/>
            <person name="Jaen-Luchoro D."/>
            <person name="Gonzales-Siles L."/>
            <person name="Karlsson R."/>
            <person name="Engstrom-Jakobsson H."/>
            <person name="Busquets A."/>
            <person name="Gomila M."/>
            <person name="Pineiro-Iglesias B."/>
            <person name="Bennasar-Figueras A."/>
            <person name="Seeger M."/>
            <person name="Moore E."/>
        </authorList>
    </citation>
    <scope>NUCLEOTIDE SEQUENCE [LARGE SCALE GENOMIC DNA]</scope>
    <source>
        <strain evidence="4 5">CCUG 70867</strain>
    </source>
</reference>
<dbReference type="Pfam" id="PF01156">
    <property type="entry name" value="IU_nuc_hydro"/>
    <property type="match status" value="1"/>
</dbReference>
<dbReference type="InterPro" id="IPR036452">
    <property type="entry name" value="Ribo_hydro-like"/>
</dbReference>
<dbReference type="GO" id="GO:0016787">
    <property type="term" value="F:hydrolase activity"/>
    <property type="evidence" value="ECO:0007669"/>
    <property type="project" value="UniProtKB-KW"/>
</dbReference>
<dbReference type="CDD" id="cd02653">
    <property type="entry name" value="nuc_hydro_3"/>
    <property type="match status" value="1"/>
</dbReference>
<dbReference type="PANTHER" id="PTHR12304:SF4">
    <property type="entry name" value="URIDINE NUCLEOSIDASE"/>
    <property type="match status" value="1"/>
</dbReference>
<dbReference type="InterPro" id="IPR023186">
    <property type="entry name" value="IUNH"/>
</dbReference>
<proteinExistence type="predicted"/>
<dbReference type="PANTHER" id="PTHR12304">
    <property type="entry name" value="INOSINE-URIDINE PREFERRING NUCLEOSIDE HYDROLASE"/>
    <property type="match status" value="1"/>
</dbReference>
<dbReference type="Gene3D" id="3.90.245.10">
    <property type="entry name" value="Ribonucleoside hydrolase-like"/>
    <property type="match status" value="1"/>
</dbReference>
<dbReference type="EMBL" id="QFAY01000003">
    <property type="protein sequence ID" value="MBP2620105.1"/>
    <property type="molecule type" value="Genomic_DNA"/>
</dbReference>
<feature type="domain" description="Inosine/uridine-preferring nucleoside hydrolase" evidence="3">
    <location>
        <begin position="6"/>
        <end position="302"/>
    </location>
</feature>
<dbReference type="InterPro" id="IPR001910">
    <property type="entry name" value="Inosine/uridine_hydrolase_dom"/>
</dbReference>
<gene>
    <name evidence="4" type="ORF">DHL47_01900</name>
</gene>
<sequence length="326" mass="36412">MKKRKIIIDCDPGIDDSLALLYAIQHPGLEVAALTVTAGNVPVELGADNAFKILERLNRLDIPVYAGADRPLVRDFVSAQDTHGMDGLGDGSIKRRSAATLQPETASDFLAAYFREQQDTSLIALGPLTNIAQALRKNPLLGQHMERFVSMGGSYKSHGNCSPVAEYNYWCDPHAAQEVYQKLGRKIEMIGLDVTRQIVLTPNLLEYMHFIQPEVAAFVRTITRFYWDFHWKYEHIIGCVINDPLAVAHFLHEDLCQGFDAFVDLATEGPALGQTVVDAYDFYHRPANAFIAQEVSSQLFFQDFLAVILEAPQEMIAQDLRTLQLG</sequence>
<evidence type="ECO:0000313" key="4">
    <source>
        <dbReference type="EMBL" id="MBP2620105.1"/>
    </source>
</evidence>
<keyword evidence="5" id="KW-1185">Reference proteome</keyword>
<accession>A0ABS5AU60</accession>